<feature type="transmembrane region" description="Helical" evidence="1">
    <location>
        <begin position="183"/>
        <end position="202"/>
    </location>
</feature>
<protein>
    <submittedName>
        <fullName evidence="2">Uncharacterized protein</fullName>
    </submittedName>
</protein>
<proteinExistence type="predicted"/>
<dbReference type="eggNOG" id="ENOG5030MIP">
    <property type="taxonomic scope" value="Bacteria"/>
</dbReference>
<dbReference type="PATRIC" id="fig|1188234.3.peg.439"/>
<gene>
    <name evidence="2" type="ORF">MALK_4630</name>
</gene>
<keyword evidence="1" id="KW-0472">Membrane</keyword>
<feature type="transmembrane region" description="Helical" evidence="1">
    <location>
        <begin position="160"/>
        <end position="178"/>
    </location>
</feature>
<dbReference type="AlphaFoldDB" id="N9UB01"/>
<dbReference type="OrthoDB" id="399503at2"/>
<reference evidence="2 3" key="1">
    <citation type="journal article" date="2013" name="Genome Announc.">
        <title>Draft Genome Sequences of Mycoplasma alkalescens, Mycoplasma arginini, and Mycoplasma bovigenitalium, Three Species with Equivocal Pathogenic Status for Cattle.</title>
        <authorList>
            <person name="Manso-Silvan L."/>
            <person name="Tardy F."/>
            <person name="Baranowski E."/>
            <person name="Barre A."/>
            <person name="Blanchard A."/>
            <person name="Breton M."/>
            <person name="Couture C."/>
            <person name="Citti C."/>
            <person name="Dordet-Frisoni E."/>
            <person name="Dupuy V."/>
            <person name="Gaurivaud P."/>
            <person name="Jacob D."/>
            <person name="Lemaitre C."/>
            <person name="Nikolski M."/>
            <person name="Nouvel L.X."/>
            <person name="Poumarat F."/>
            <person name="Thebault P."/>
            <person name="Theil S."/>
            <person name="Thiaucourt F."/>
            <person name="Sirand-Pugnet P."/>
        </authorList>
    </citation>
    <scope>NUCLEOTIDE SEQUENCE [LARGE SCALE GENOMIC DNA]</scope>
    <source>
        <strain evidence="2 3">14918</strain>
    </source>
</reference>
<accession>N9UB01</accession>
<comment type="caution">
    <text evidence="2">The sequence shown here is derived from an EMBL/GenBank/DDBJ whole genome shotgun (WGS) entry which is preliminary data.</text>
</comment>
<dbReference type="EMBL" id="AMWK01000008">
    <property type="protein sequence ID" value="ENY53856.1"/>
    <property type="molecule type" value="Genomic_DNA"/>
</dbReference>
<evidence type="ECO:0000313" key="2">
    <source>
        <dbReference type="EMBL" id="ENY53856.1"/>
    </source>
</evidence>
<dbReference type="Proteomes" id="UP000013137">
    <property type="component" value="Unassembled WGS sequence"/>
</dbReference>
<feature type="transmembrane region" description="Helical" evidence="1">
    <location>
        <begin position="31"/>
        <end position="52"/>
    </location>
</feature>
<feature type="transmembrane region" description="Helical" evidence="1">
    <location>
        <begin position="58"/>
        <end position="81"/>
    </location>
</feature>
<sequence length="361" mass="42797">MTSNNLSIQSNKGKQKKIRQKKSYFFLKDKIFIWTIISFIMVFFMIISFLNIKGLTSIHTYTFGLFFGMFSIAIFVYVILLGLKNIFKMKNTYSAGVFHFSLWRFGILLIALMILGTSIYYAKFKPDNYTAKNAFSLIFEKWYIDFSDYGLDNAWLPNKWTPGIIFTFIYVLISFPGIKLGMILSFILSIIFFLMSITLFFLSDNLFKKIFIKRKKNLDTEPKTMTNINLNLEKQDLFEQDKKNIIINDKKNELEDEIYLLNINKNIEEKDKISIEDIQIIPDEPDFRTQEIDLSIINQHKQNNNTENINKNNSQNIEIETKEFEKEDFFDNEYIDSESKENKENKKDKRYAIIQDKEDLF</sequence>
<keyword evidence="1" id="KW-0812">Transmembrane</keyword>
<keyword evidence="1" id="KW-1133">Transmembrane helix</keyword>
<evidence type="ECO:0000256" key="1">
    <source>
        <dbReference type="SAM" id="Phobius"/>
    </source>
</evidence>
<name>N9UB01_9BACT</name>
<evidence type="ECO:0000313" key="3">
    <source>
        <dbReference type="Proteomes" id="UP000013137"/>
    </source>
</evidence>
<organism evidence="2 3">
    <name type="scientific">Metamycoplasma alkalescens 14918</name>
    <dbReference type="NCBI Taxonomy" id="1188234"/>
    <lineage>
        <taxon>Bacteria</taxon>
        <taxon>Bacillati</taxon>
        <taxon>Mycoplasmatota</taxon>
        <taxon>Mycoplasmoidales</taxon>
        <taxon>Metamycoplasmataceae</taxon>
        <taxon>Metamycoplasma</taxon>
    </lineage>
</organism>
<feature type="transmembrane region" description="Helical" evidence="1">
    <location>
        <begin position="102"/>
        <end position="122"/>
    </location>
</feature>
<keyword evidence="3" id="KW-1185">Reference proteome</keyword>